<dbReference type="InterPro" id="IPR017939">
    <property type="entry name" value="G-Glutamylcylcotransferase"/>
</dbReference>
<dbReference type="RefSeq" id="WP_139210614.1">
    <property type="nucleotide sequence ID" value="NZ_CP076607.1"/>
</dbReference>
<dbReference type="Gene3D" id="3.10.490.10">
    <property type="entry name" value="Gamma-glutamyl cyclotransferase-like"/>
    <property type="match status" value="2"/>
</dbReference>
<dbReference type="SUPFAM" id="SSF110857">
    <property type="entry name" value="Gamma-glutamyl cyclotransferase-like"/>
    <property type="match status" value="2"/>
</dbReference>
<sequence>MKIKNARCAKGANDMELVFVYGTLRQGEENHHLMDNARPIALMAWTRGILMDTRRGYPAMAAEGSGVVAGELYEVTLEMMSRLDELEDFHGFGNPANEYERIRTDVTTDSGKREAWVYVYRERKYDVIAHGDWKLHLQRQNPNVLYFAYGSCMDMERITLAGAAEWFADVRGRGVAEGFNLQFTYRAEDGGRADLVETGGRTEGKLYSIPTECLDGYLYLREGVHSGKYRPTVVPVQCADGSIQDAVTFVVVDKKSDMSPPGHYLREILRGARPVVSAEYYAELEDRVWKEYEFRLAE</sequence>
<keyword evidence="4" id="KW-1185">Reference proteome</keyword>
<keyword evidence="1" id="KW-0456">Lyase</keyword>
<accession>A0ABX8HFU8</accession>
<evidence type="ECO:0000313" key="3">
    <source>
        <dbReference type="EMBL" id="QWU17066.1"/>
    </source>
</evidence>
<dbReference type="EMBL" id="CP076607">
    <property type="protein sequence ID" value="QWU17066.1"/>
    <property type="molecule type" value="Genomic_DNA"/>
</dbReference>
<organism evidence="3 4">
    <name type="scientific">Paenibacillus sophorae</name>
    <dbReference type="NCBI Taxonomy" id="1333845"/>
    <lineage>
        <taxon>Bacteria</taxon>
        <taxon>Bacillati</taxon>
        <taxon>Bacillota</taxon>
        <taxon>Bacilli</taxon>
        <taxon>Bacillales</taxon>
        <taxon>Paenibacillaceae</taxon>
        <taxon>Paenibacillus</taxon>
    </lineage>
</organism>
<evidence type="ECO:0000313" key="4">
    <source>
        <dbReference type="Proteomes" id="UP000683429"/>
    </source>
</evidence>
<dbReference type="InterPro" id="IPR013024">
    <property type="entry name" value="GGCT-like"/>
</dbReference>
<evidence type="ECO:0000256" key="1">
    <source>
        <dbReference type="ARBA" id="ARBA00023239"/>
    </source>
</evidence>
<name>A0ABX8HFU8_9BACL</name>
<proteinExistence type="predicted"/>
<protein>
    <submittedName>
        <fullName evidence="3">Gamma-glutamylcyclotransferase</fullName>
    </submittedName>
</protein>
<dbReference type="Pfam" id="PF06094">
    <property type="entry name" value="GGACT"/>
    <property type="match status" value="1"/>
</dbReference>
<dbReference type="InterPro" id="IPR036568">
    <property type="entry name" value="GGCT-like_sf"/>
</dbReference>
<dbReference type="PANTHER" id="PTHR12935">
    <property type="entry name" value="GAMMA-GLUTAMYLCYCLOTRANSFERASE"/>
    <property type="match status" value="1"/>
</dbReference>
<dbReference type="CDD" id="cd06661">
    <property type="entry name" value="GGCT_like"/>
    <property type="match status" value="2"/>
</dbReference>
<gene>
    <name evidence="3" type="ORF">KP014_07725</name>
</gene>
<dbReference type="Pfam" id="PF13772">
    <property type="entry name" value="AIG2_2"/>
    <property type="match status" value="1"/>
</dbReference>
<dbReference type="InterPro" id="IPR009288">
    <property type="entry name" value="AIG2-like_dom"/>
</dbReference>
<evidence type="ECO:0000259" key="2">
    <source>
        <dbReference type="Pfam" id="PF06094"/>
    </source>
</evidence>
<dbReference type="Proteomes" id="UP000683429">
    <property type="component" value="Chromosome"/>
</dbReference>
<reference evidence="3 4" key="1">
    <citation type="submission" date="2021-06" db="EMBL/GenBank/DDBJ databases">
        <title>Whole genome sequence of Paenibacillus sophorae DSM23020 for comparative genomics.</title>
        <authorList>
            <person name="Kim M.-J."/>
            <person name="Lee G."/>
            <person name="Shin J.-H."/>
        </authorList>
    </citation>
    <scope>NUCLEOTIDE SEQUENCE [LARGE SCALE GENOMIC DNA]</scope>
    <source>
        <strain evidence="3 4">DSM 23020</strain>
    </source>
</reference>
<feature type="domain" description="Gamma-glutamylcyclotransferase AIG2-like" evidence="2">
    <location>
        <begin position="18"/>
        <end position="134"/>
    </location>
</feature>
<dbReference type="PANTHER" id="PTHR12935:SF0">
    <property type="entry name" value="GAMMA-GLUTAMYLCYCLOTRANSFERASE"/>
    <property type="match status" value="1"/>
</dbReference>